<proteinExistence type="predicted"/>
<evidence type="ECO:0000256" key="11">
    <source>
        <dbReference type="SAM" id="SignalP"/>
    </source>
</evidence>
<dbReference type="GeneID" id="93188456"/>
<keyword evidence="8" id="KW-0626">Porin</keyword>
<evidence type="ECO:0000256" key="4">
    <source>
        <dbReference type="ARBA" id="ARBA00022452"/>
    </source>
</evidence>
<feature type="signal peptide" evidence="11">
    <location>
        <begin position="1"/>
        <end position="22"/>
    </location>
</feature>
<reference evidence="13" key="1">
    <citation type="journal article" date="2016" name="Biosci. Biotechnol. Biochem.">
        <title>Bioconversion of AHX to AOH by resting cells of Burkholderia contaminans CH-1.</title>
        <authorList>
            <person name="Choi J.H."/>
            <person name="Kikuchi A."/>
            <person name="Pumkaeo P."/>
            <person name="Hirai H."/>
            <person name="Tokuyama S."/>
            <person name="Kawagishi H."/>
        </authorList>
    </citation>
    <scope>NUCLEOTIDE SEQUENCE</scope>
    <source>
        <strain evidence="13">CH-1</strain>
    </source>
</reference>
<reference evidence="13" key="2">
    <citation type="journal article" date="2017" name="Genome Announc.">
        <title>High-Quality Draft Genome Sequence of Burkholderia contaminans CH-1, a Gram-Negative Bacterium That Metabolizes 2-Azahypoxanthine, a Plant Growth-Regulating Compound.</title>
        <authorList>
            <person name="Choi J.-H."/>
            <person name="Sugiura H."/>
            <person name="Moriuchi R."/>
            <person name="Kawagishi H."/>
            <person name="Dohra H."/>
        </authorList>
    </citation>
    <scope>NUCLEOTIDE SEQUENCE</scope>
    <source>
        <strain evidence="13">CH-1</strain>
    </source>
</reference>
<keyword evidence="5" id="KW-0812">Transmembrane</keyword>
<reference evidence="14 15" key="3">
    <citation type="submission" date="2021-12" db="EMBL/GenBank/DDBJ databases">
        <title>Genomic and phenotypic characterization of three Burkholderia contaminans isolates recovered from different sources.</title>
        <authorList>
            <person name="Lopez De Volder A."/>
            <person name="Fan Y."/>
            <person name="Nunvar J."/>
            <person name="Herrera T."/>
            <person name="Timp W."/>
            <person name="Degrossi J."/>
        </authorList>
    </citation>
    <scope>NUCLEOTIDE SEQUENCE [LARGE SCALE GENOMIC DNA]</scope>
    <source>
        <strain evidence="14 15">LMG 23361</strain>
    </source>
</reference>
<dbReference type="CDD" id="cd00342">
    <property type="entry name" value="gram_neg_porins"/>
    <property type="match status" value="1"/>
</dbReference>
<dbReference type="SUPFAM" id="SSF56935">
    <property type="entry name" value="Porins"/>
    <property type="match status" value="1"/>
</dbReference>
<dbReference type="InterPro" id="IPR023614">
    <property type="entry name" value="Porin_dom_sf"/>
</dbReference>
<dbReference type="EMBL" id="AP018357">
    <property type="protein sequence ID" value="BBA37888.1"/>
    <property type="molecule type" value="Genomic_DNA"/>
</dbReference>
<dbReference type="AlphaFoldDB" id="A0A286P532"/>
<protein>
    <submittedName>
        <fullName evidence="13">Porin</fullName>
    </submittedName>
</protein>
<dbReference type="PANTHER" id="PTHR34501">
    <property type="entry name" value="PROTEIN YDDL-RELATED"/>
    <property type="match status" value="1"/>
</dbReference>
<dbReference type="GO" id="GO:0046930">
    <property type="term" value="C:pore complex"/>
    <property type="evidence" value="ECO:0007669"/>
    <property type="project" value="UniProtKB-KW"/>
</dbReference>
<evidence type="ECO:0000256" key="9">
    <source>
        <dbReference type="ARBA" id="ARBA00023136"/>
    </source>
</evidence>
<dbReference type="Pfam" id="PF13609">
    <property type="entry name" value="Porin_4"/>
    <property type="match status" value="1"/>
</dbReference>
<keyword evidence="4" id="KW-1134">Transmembrane beta strand</keyword>
<evidence type="ECO:0000259" key="12">
    <source>
        <dbReference type="Pfam" id="PF13609"/>
    </source>
</evidence>
<keyword evidence="9" id="KW-0472">Membrane</keyword>
<keyword evidence="6 11" id="KW-0732">Signal</keyword>
<name>A0A286P532_9BURK</name>
<dbReference type="InterPro" id="IPR002299">
    <property type="entry name" value="Porin_Neis"/>
</dbReference>
<evidence type="ECO:0000256" key="6">
    <source>
        <dbReference type="ARBA" id="ARBA00022729"/>
    </source>
</evidence>
<dbReference type="EMBL" id="CP090641">
    <property type="protein sequence ID" value="WFN21715.1"/>
    <property type="molecule type" value="Genomic_DNA"/>
</dbReference>
<evidence type="ECO:0000256" key="10">
    <source>
        <dbReference type="ARBA" id="ARBA00023237"/>
    </source>
</evidence>
<evidence type="ECO:0000313" key="14">
    <source>
        <dbReference type="EMBL" id="WFN21715.1"/>
    </source>
</evidence>
<organism evidence="13">
    <name type="scientific">Burkholderia contaminans</name>
    <dbReference type="NCBI Taxonomy" id="488447"/>
    <lineage>
        <taxon>Bacteria</taxon>
        <taxon>Pseudomonadati</taxon>
        <taxon>Pseudomonadota</taxon>
        <taxon>Betaproteobacteria</taxon>
        <taxon>Burkholderiales</taxon>
        <taxon>Burkholderiaceae</taxon>
        <taxon>Burkholderia</taxon>
        <taxon>Burkholderia cepacia complex</taxon>
    </lineage>
</organism>
<comment type="subcellular location">
    <subcellularLocation>
        <location evidence="1">Cell outer membrane</location>
        <topology evidence="1">Multi-pass membrane protein</topology>
    </subcellularLocation>
</comment>
<dbReference type="RefSeq" id="WP_052760104.1">
    <property type="nucleotide sequence ID" value="NZ_AP018357.1"/>
</dbReference>
<dbReference type="PANTHER" id="PTHR34501:SF9">
    <property type="entry name" value="MAJOR OUTER MEMBRANE PROTEIN P.IA"/>
    <property type="match status" value="1"/>
</dbReference>
<evidence type="ECO:0000256" key="3">
    <source>
        <dbReference type="ARBA" id="ARBA00022448"/>
    </source>
</evidence>
<dbReference type="GO" id="GO:0009279">
    <property type="term" value="C:cell outer membrane"/>
    <property type="evidence" value="ECO:0007669"/>
    <property type="project" value="UniProtKB-SubCell"/>
</dbReference>
<accession>A0A286P532</accession>
<dbReference type="InterPro" id="IPR050298">
    <property type="entry name" value="Gram-neg_bact_OMP"/>
</dbReference>
<comment type="subunit">
    <text evidence="2">Homotrimer.</text>
</comment>
<evidence type="ECO:0000256" key="8">
    <source>
        <dbReference type="ARBA" id="ARBA00023114"/>
    </source>
</evidence>
<dbReference type="GO" id="GO:0015288">
    <property type="term" value="F:porin activity"/>
    <property type="evidence" value="ECO:0007669"/>
    <property type="project" value="UniProtKB-KW"/>
</dbReference>
<dbReference type="PRINTS" id="PR00184">
    <property type="entry name" value="NEISSPPORIN"/>
</dbReference>
<feature type="chain" id="PRO_5044380068" evidence="11">
    <location>
        <begin position="23"/>
        <end position="352"/>
    </location>
</feature>
<keyword evidence="7" id="KW-0406">Ion transport</keyword>
<evidence type="ECO:0000256" key="2">
    <source>
        <dbReference type="ARBA" id="ARBA00011233"/>
    </source>
</evidence>
<evidence type="ECO:0000256" key="1">
    <source>
        <dbReference type="ARBA" id="ARBA00004571"/>
    </source>
</evidence>
<dbReference type="GO" id="GO:0006811">
    <property type="term" value="P:monoatomic ion transport"/>
    <property type="evidence" value="ECO:0007669"/>
    <property type="project" value="UniProtKB-KW"/>
</dbReference>
<sequence length="352" mass="36614">MNTVIKRSMVVCAAVGCGVAHAQSSVTLYGLVDAGITYTNNAKSSTGHGALVQFASGSSQGDRWGLTGKEDLGGGLKAIFTLESGFQLSNGALAQSGLLFNRAAFVGLDGRFGTLTLGRQYDFIGDIFPAYSIAGNTAAGILGWGIPAYAAGGYTLDNRLWGDNVNNSVKYLSPTIAGFSVGAMYGFGNVAGSLGTNSSMNFLLNYSQGGLAASLSYFKQHNATTSANLTEYAGGATYTLGKAQIFGVVTDVQLSSGTEARALTYDGGMTYFVRPDISLGAGFQFQQRNNGVGSANQVTIGADYFISKRTDVYFVGAFAHDHAHGAQIEAALGSPSSTSFQTAARIGIRHKF</sequence>
<evidence type="ECO:0000313" key="13">
    <source>
        <dbReference type="EMBL" id="BBA37888.1"/>
    </source>
</evidence>
<evidence type="ECO:0000256" key="5">
    <source>
        <dbReference type="ARBA" id="ARBA00022692"/>
    </source>
</evidence>
<evidence type="ECO:0000256" key="7">
    <source>
        <dbReference type="ARBA" id="ARBA00023065"/>
    </source>
</evidence>
<feature type="domain" description="Porin" evidence="12">
    <location>
        <begin position="12"/>
        <end position="319"/>
    </location>
</feature>
<dbReference type="Proteomes" id="UP001220209">
    <property type="component" value="Chromosome 2"/>
</dbReference>
<keyword evidence="3" id="KW-0813">Transport</keyword>
<dbReference type="Gene3D" id="2.40.160.10">
    <property type="entry name" value="Porin"/>
    <property type="match status" value="1"/>
</dbReference>
<keyword evidence="10" id="KW-0998">Cell outer membrane</keyword>
<dbReference type="InterPro" id="IPR033900">
    <property type="entry name" value="Gram_neg_porin_domain"/>
</dbReference>
<evidence type="ECO:0000313" key="15">
    <source>
        <dbReference type="Proteomes" id="UP001220209"/>
    </source>
</evidence>
<gene>
    <name evidence="13" type="ORF">BCCH1_02990</name>
    <name evidence="14" type="ORF">LXE91_23935</name>
</gene>